<dbReference type="CDD" id="cd04301">
    <property type="entry name" value="NAT_SF"/>
    <property type="match status" value="1"/>
</dbReference>
<evidence type="ECO:0000313" key="2">
    <source>
        <dbReference type="EMBL" id="KIC93591.1"/>
    </source>
</evidence>
<dbReference type="AlphaFoldDB" id="A0A0C1L1X4"/>
<dbReference type="Pfam" id="PF13673">
    <property type="entry name" value="Acetyltransf_10"/>
    <property type="match status" value="1"/>
</dbReference>
<dbReference type="GO" id="GO:0016747">
    <property type="term" value="F:acyltransferase activity, transferring groups other than amino-acyl groups"/>
    <property type="evidence" value="ECO:0007669"/>
    <property type="project" value="InterPro"/>
</dbReference>
<name>A0A0C1L1X4_9BACT</name>
<dbReference type="PROSITE" id="PS51186">
    <property type="entry name" value="GNAT"/>
    <property type="match status" value="1"/>
</dbReference>
<accession>A0A0C1L1X4</accession>
<dbReference type="Gene3D" id="3.40.630.30">
    <property type="match status" value="1"/>
</dbReference>
<dbReference type="SUPFAM" id="SSF55729">
    <property type="entry name" value="Acyl-CoA N-acyltransferases (Nat)"/>
    <property type="match status" value="1"/>
</dbReference>
<dbReference type="STRING" id="1349421.OI18_16720"/>
<comment type="caution">
    <text evidence="2">The sequence shown here is derived from an EMBL/GenBank/DDBJ whole genome shotgun (WGS) entry which is preliminary data.</text>
</comment>
<feature type="domain" description="N-acetyltransferase" evidence="1">
    <location>
        <begin position="1"/>
        <end position="131"/>
    </location>
</feature>
<evidence type="ECO:0000313" key="3">
    <source>
        <dbReference type="Proteomes" id="UP000031408"/>
    </source>
</evidence>
<keyword evidence="3" id="KW-1185">Reference proteome</keyword>
<dbReference type="Proteomes" id="UP000031408">
    <property type="component" value="Unassembled WGS sequence"/>
</dbReference>
<dbReference type="EMBL" id="JSVC01000019">
    <property type="protein sequence ID" value="KIC93591.1"/>
    <property type="molecule type" value="Genomic_DNA"/>
</dbReference>
<dbReference type="InterPro" id="IPR016181">
    <property type="entry name" value="Acyl_CoA_acyltransferase"/>
</dbReference>
<sequence length="131" mass="15536">MFPSLQEVYRIRHEVLYPDRDISFVELPQDEDAIHWGWCVNDKLVSVISLFEKENELQFRKFATLKDEQGKGYGGRLLEKVIDYATEKGLKRIWCNAREEAIELYRRYGLEPEGETWQDNGITYTKMAKKI</sequence>
<protein>
    <recommendedName>
        <fullName evidence="1">N-acetyltransferase domain-containing protein</fullName>
    </recommendedName>
</protein>
<dbReference type="InterPro" id="IPR000182">
    <property type="entry name" value="GNAT_dom"/>
</dbReference>
<organism evidence="2 3">
    <name type="scientific">Flavihumibacter solisilvae</name>
    <dbReference type="NCBI Taxonomy" id="1349421"/>
    <lineage>
        <taxon>Bacteria</taxon>
        <taxon>Pseudomonadati</taxon>
        <taxon>Bacteroidota</taxon>
        <taxon>Chitinophagia</taxon>
        <taxon>Chitinophagales</taxon>
        <taxon>Chitinophagaceae</taxon>
        <taxon>Flavihumibacter</taxon>
    </lineage>
</organism>
<proteinExistence type="predicted"/>
<evidence type="ECO:0000259" key="1">
    <source>
        <dbReference type="PROSITE" id="PS51186"/>
    </source>
</evidence>
<reference evidence="2 3" key="1">
    <citation type="submission" date="2014-11" db="EMBL/GenBank/DDBJ databases">
        <title>Genome sequence of Flavihumibacter solisilvae 3-3.</title>
        <authorList>
            <person name="Zhou G."/>
            <person name="Li M."/>
            <person name="Wang G."/>
        </authorList>
    </citation>
    <scope>NUCLEOTIDE SEQUENCE [LARGE SCALE GENOMIC DNA]</scope>
    <source>
        <strain evidence="2 3">3-3</strain>
    </source>
</reference>
<gene>
    <name evidence="2" type="ORF">OI18_16720</name>
</gene>